<gene>
    <name evidence="8" type="primary">pol</name>
    <name evidence="8" type="ORF">CR513_31432</name>
</gene>
<evidence type="ECO:0000256" key="1">
    <source>
        <dbReference type="ARBA" id="ARBA00022679"/>
    </source>
</evidence>
<organism evidence="8 9">
    <name type="scientific">Mucuna pruriens</name>
    <name type="common">Velvet bean</name>
    <name type="synonym">Dolichos pruriens</name>
    <dbReference type="NCBI Taxonomy" id="157652"/>
    <lineage>
        <taxon>Eukaryota</taxon>
        <taxon>Viridiplantae</taxon>
        <taxon>Streptophyta</taxon>
        <taxon>Embryophyta</taxon>
        <taxon>Tracheophyta</taxon>
        <taxon>Spermatophyta</taxon>
        <taxon>Magnoliopsida</taxon>
        <taxon>eudicotyledons</taxon>
        <taxon>Gunneridae</taxon>
        <taxon>Pentapetalae</taxon>
        <taxon>rosids</taxon>
        <taxon>fabids</taxon>
        <taxon>Fabales</taxon>
        <taxon>Fabaceae</taxon>
        <taxon>Papilionoideae</taxon>
        <taxon>50 kb inversion clade</taxon>
        <taxon>NPAAA clade</taxon>
        <taxon>indigoferoid/millettioid clade</taxon>
        <taxon>Phaseoleae</taxon>
        <taxon>Mucuna</taxon>
    </lineage>
</organism>
<dbReference type="Proteomes" id="UP000257109">
    <property type="component" value="Unassembled WGS sequence"/>
</dbReference>
<dbReference type="PANTHER" id="PTHR48475">
    <property type="entry name" value="RIBONUCLEASE H"/>
    <property type="match status" value="1"/>
</dbReference>
<evidence type="ECO:0000256" key="4">
    <source>
        <dbReference type="ARBA" id="ARBA00022759"/>
    </source>
</evidence>
<keyword evidence="9" id="KW-1185">Reference proteome</keyword>
<evidence type="ECO:0000313" key="9">
    <source>
        <dbReference type="Proteomes" id="UP000257109"/>
    </source>
</evidence>
<feature type="domain" description="Reverse transcriptase RNase H-like" evidence="7">
    <location>
        <begin position="1"/>
        <end position="89"/>
    </location>
</feature>
<dbReference type="OrthoDB" id="1730907at2759"/>
<keyword evidence="1" id="KW-0808">Transferase</keyword>
<dbReference type="InterPro" id="IPR041373">
    <property type="entry name" value="RT_RNaseH"/>
</dbReference>
<dbReference type="CDD" id="cd09274">
    <property type="entry name" value="RNase_HI_RT_Ty3"/>
    <property type="match status" value="1"/>
</dbReference>
<dbReference type="GO" id="GO:0016787">
    <property type="term" value="F:hydrolase activity"/>
    <property type="evidence" value="ECO:0007669"/>
    <property type="project" value="UniProtKB-KW"/>
</dbReference>
<evidence type="ECO:0000256" key="6">
    <source>
        <dbReference type="ARBA" id="ARBA00022918"/>
    </source>
</evidence>
<dbReference type="InterPro" id="IPR043502">
    <property type="entry name" value="DNA/RNA_pol_sf"/>
</dbReference>
<dbReference type="PANTHER" id="PTHR48475:SF1">
    <property type="entry name" value="RNASE H TYPE-1 DOMAIN-CONTAINING PROTEIN"/>
    <property type="match status" value="1"/>
</dbReference>
<evidence type="ECO:0000256" key="5">
    <source>
        <dbReference type="ARBA" id="ARBA00022801"/>
    </source>
</evidence>
<accession>A0A371G9D5</accession>
<keyword evidence="6" id="KW-0695">RNA-directed DNA polymerase</keyword>
<keyword evidence="3" id="KW-0540">Nuclease</keyword>
<dbReference type="SUPFAM" id="SSF56672">
    <property type="entry name" value="DNA/RNA polymerases"/>
    <property type="match status" value="1"/>
</dbReference>
<proteinExistence type="predicted"/>
<dbReference type="GO" id="GO:0003964">
    <property type="term" value="F:RNA-directed DNA polymerase activity"/>
    <property type="evidence" value="ECO:0007669"/>
    <property type="project" value="UniProtKB-KW"/>
</dbReference>
<evidence type="ECO:0000256" key="3">
    <source>
        <dbReference type="ARBA" id="ARBA00022722"/>
    </source>
</evidence>
<keyword evidence="5" id="KW-0378">Hydrolase</keyword>
<protein>
    <submittedName>
        <fullName evidence="8">Retrovirus-related Pol polyprotein from transposon opus</fullName>
    </submittedName>
</protein>
<reference evidence="8" key="1">
    <citation type="submission" date="2018-05" db="EMBL/GenBank/DDBJ databases">
        <title>Draft genome of Mucuna pruriens seed.</title>
        <authorList>
            <person name="Nnadi N.E."/>
            <person name="Vos R."/>
            <person name="Hasami M.H."/>
            <person name="Devisetty U.K."/>
            <person name="Aguiy J.C."/>
        </authorList>
    </citation>
    <scope>NUCLEOTIDE SEQUENCE [LARGE SCALE GENOMIC DNA]</scope>
    <source>
        <strain evidence="8">JCA_2017</strain>
    </source>
</reference>
<comment type="caution">
    <text evidence="8">The sequence shown here is derived from an EMBL/GenBank/DDBJ whole genome shotgun (WGS) entry which is preliminary data.</text>
</comment>
<evidence type="ECO:0000259" key="7">
    <source>
        <dbReference type="Pfam" id="PF17917"/>
    </source>
</evidence>
<dbReference type="AlphaFoldDB" id="A0A371G9D5"/>
<keyword evidence="4" id="KW-0255">Endonuclease</keyword>
<name>A0A371G9D5_MUCPR</name>
<dbReference type="GO" id="GO:0004519">
    <property type="term" value="F:endonuclease activity"/>
    <property type="evidence" value="ECO:0007669"/>
    <property type="project" value="UniProtKB-KW"/>
</dbReference>
<feature type="non-terminal residue" evidence="8">
    <location>
        <position position="1"/>
    </location>
</feature>
<dbReference type="EMBL" id="QJKJ01006322">
    <property type="protein sequence ID" value="RDX87131.1"/>
    <property type="molecule type" value="Genomic_DNA"/>
</dbReference>
<evidence type="ECO:0000256" key="2">
    <source>
        <dbReference type="ARBA" id="ARBA00022695"/>
    </source>
</evidence>
<evidence type="ECO:0000313" key="8">
    <source>
        <dbReference type="EMBL" id="RDX87131.1"/>
    </source>
</evidence>
<sequence length="191" mass="22161">MGGILGQRDDFGKEQAIYYLSMKFTKCKQRYSTLEKMCCALVWAMKRLRQYMLAHTTWLIAKMDPLEYIFEKPALTGQIARWQMALSKYDIVYIRSTLEEQLAYHPLNEYHPLSHEFPDEHIMVAEKDEPEAKLDEWKLWVNGASNLPGNRIGAMPASPKGQYFPFSTRLGFYCTYNMAKYEACAMGITIA</sequence>
<dbReference type="STRING" id="157652.A0A371G9D5"/>
<dbReference type="Pfam" id="PF17917">
    <property type="entry name" value="RT_RNaseH"/>
    <property type="match status" value="1"/>
</dbReference>
<keyword evidence="2" id="KW-0548">Nucleotidyltransferase</keyword>